<evidence type="ECO:0000313" key="1">
    <source>
        <dbReference type="EMBL" id="NMM04053.1"/>
    </source>
</evidence>
<accession>A0A848ISH6</accession>
<reference evidence="1 2" key="1">
    <citation type="submission" date="2020-04" db="EMBL/GenBank/DDBJ databases">
        <title>Paraburkholderia sp. RP-4-7 isolated from soil.</title>
        <authorList>
            <person name="Dahal R.H."/>
        </authorList>
    </citation>
    <scope>NUCLEOTIDE SEQUENCE [LARGE SCALE GENOMIC DNA]</scope>
    <source>
        <strain evidence="1 2">RP-4-7</strain>
    </source>
</reference>
<name>A0A848ISH6_9BURK</name>
<gene>
    <name evidence="1" type="ORF">HHL24_40110</name>
</gene>
<dbReference type="Proteomes" id="UP000544134">
    <property type="component" value="Unassembled WGS sequence"/>
</dbReference>
<proteinExistence type="predicted"/>
<evidence type="ECO:0008006" key="3">
    <source>
        <dbReference type="Google" id="ProtNLM"/>
    </source>
</evidence>
<dbReference type="InterPro" id="IPR023614">
    <property type="entry name" value="Porin_dom_sf"/>
</dbReference>
<dbReference type="AlphaFoldDB" id="A0A848ISH6"/>
<dbReference type="EMBL" id="JABBGJ010000069">
    <property type="protein sequence ID" value="NMM04053.1"/>
    <property type="molecule type" value="Genomic_DNA"/>
</dbReference>
<sequence>MQTLGRYVFSGSYQFNNPKEDGDSIASVYSLGAHATFCRDLLRACVRASVVYRRPTQDGNHAVGAPLGEDYFLSKRTALYVRGSLIKNGPHSAMTIDYAAGSPVPKACATVTDLAVSICHNF</sequence>
<comment type="caution">
    <text evidence="1">The sequence shown here is derived from an EMBL/GenBank/DDBJ whole genome shotgun (WGS) entry which is preliminary data.</text>
</comment>
<organism evidence="1 2">
    <name type="scientific">Paraburkholderia polaris</name>
    <dbReference type="NCBI Taxonomy" id="2728848"/>
    <lineage>
        <taxon>Bacteria</taxon>
        <taxon>Pseudomonadati</taxon>
        <taxon>Pseudomonadota</taxon>
        <taxon>Betaproteobacteria</taxon>
        <taxon>Burkholderiales</taxon>
        <taxon>Burkholderiaceae</taxon>
        <taxon>Paraburkholderia</taxon>
    </lineage>
</organism>
<protein>
    <recommendedName>
        <fullName evidence="3">Porin</fullName>
    </recommendedName>
</protein>
<keyword evidence="2" id="KW-1185">Reference proteome</keyword>
<evidence type="ECO:0000313" key="2">
    <source>
        <dbReference type="Proteomes" id="UP000544134"/>
    </source>
</evidence>
<dbReference type="Gene3D" id="2.40.160.10">
    <property type="entry name" value="Porin"/>
    <property type="match status" value="1"/>
</dbReference>
<dbReference type="RefSeq" id="WP_169490825.1">
    <property type="nucleotide sequence ID" value="NZ_JABBGJ010000069.1"/>
</dbReference>
<dbReference type="SUPFAM" id="SSF56935">
    <property type="entry name" value="Porins"/>
    <property type="match status" value="1"/>
</dbReference>